<protein>
    <recommendedName>
        <fullName evidence="1">Ribosomal RNA large subunit methyltransferase K/L-like methyltransferase domain-containing protein</fullName>
    </recommendedName>
</protein>
<evidence type="ECO:0000313" key="2">
    <source>
        <dbReference type="EMBL" id="OGC44069.1"/>
    </source>
</evidence>
<proteinExistence type="predicted"/>
<reference evidence="2 3" key="1">
    <citation type="journal article" date="2016" name="Nat. Commun.">
        <title>Thousands of microbial genomes shed light on interconnected biogeochemical processes in an aquifer system.</title>
        <authorList>
            <person name="Anantharaman K."/>
            <person name="Brown C.T."/>
            <person name="Hug L.A."/>
            <person name="Sharon I."/>
            <person name="Castelle C.J."/>
            <person name="Probst A.J."/>
            <person name="Thomas B.C."/>
            <person name="Singh A."/>
            <person name="Wilkins M.J."/>
            <person name="Karaoz U."/>
            <person name="Brodie E.L."/>
            <person name="Williams K.H."/>
            <person name="Hubbard S.S."/>
            <person name="Banfield J.F."/>
        </authorList>
    </citation>
    <scope>NUCLEOTIDE SEQUENCE [LARGE SCALE GENOMIC DNA]</scope>
</reference>
<accession>A0A1F4UGM6</accession>
<evidence type="ECO:0000259" key="1">
    <source>
        <dbReference type="Pfam" id="PF01170"/>
    </source>
</evidence>
<dbReference type="EMBL" id="MEUN01000092">
    <property type="protein sequence ID" value="OGC44069.1"/>
    <property type="molecule type" value="Genomic_DNA"/>
</dbReference>
<feature type="domain" description="Ribosomal RNA large subunit methyltransferase K/L-like methyltransferase" evidence="1">
    <location>
        <begin position="69"/>
        <end position="227"/>
    </location>
</feature>
<dbReference type="GO" id="GO:0030488">
    <property type="term" value="P:tRNA methylation"/>
    <property type="evidence" value="ECO:0007669"/>
    <property type="project" value="TreeGrafter"/>
</dbReference>
<dbReference type="AlphaFoldDB" id="A0A1F4UGM6"/>
<dbReference type="InterPro" id="IPR000241">
    <property type="entry name" value="RlmKL-like_Mtase"/>
</dbReference>
<dbReference type="InterPro" id="IPR029063">
    <property type="entry name" value="SAM-dependent_MTases_sf"/>
</dbReference>
<dbReference type="PANTHER" id="PTHR14911">
    <property type="entry name" value="THUMP DOMAIN-CONTAINING"/>
    <property type="match status" value="1"/>
</dbReference>
<comment type="caution">
    <text evidence="2">The sequence shown here is derived from an EMBL/GenBank/DDBJ whole genome shotgun (WGS) entry which is preliminary data.</text>
</comment>
<dbReference type="SUPFAM" id="SSF53335">
    <property type="entry name" value="S-adenosyl-L-methionine-dependent methyltransferases"/>
    <property type="match status" value="1"/>
</dbReference>
<sequence>MKYTLKILKGSNEFVLKELLSKYPNTEILEEYDERILFESDIEIDEYRNLYSPTHISNENNKVLNLSRRDWRREFVPAGINPSLAYIMCMIADLKQEDILLDPFCGASTIPITAIKYFDIKRCICIDISESAIVKSKQNFLNAKIEENRYKLFRKNIQDIKLNKRNIDVIISNLPFGIRVGTHDENVQVYTKLEDLANRLLRTKGRIVLLTQEKKLIREVFKNWDIHSITQIDEGGLLPEIFLIKRK</sequence>
<dbReference type="GO" id="GO:0016423">
    <property type="term" value="F:tRNA (guanine) methyltransferase activity"/>
    <property type="evidence" value="ECO:0007669"/>
    <property type="project" value="TreeGrafter"/>
</dbReference>
<dbReference type="Pfam" id="PF01170">
    <property type="entry name" value="UPF0020"/>
    <property type="match status" value="1"/>
</dbReference>
<organism evidence="2 3">
    <name type="scientific">candidate division WS6 bacterium RIFOXYB1_FULL_33_14</name>
    <dbReference type="NCBI Taxonomy" id="1817896"/>
    <lineage>
        <taxon>Bacteria</taxon>
        <taxon>Candidatus Dojkabacteria</taxon>
    </lineage>
</organism>
<dbReference type="Proteomes" id="UP000177434">
    <property type="component" value="Unassembled WGS sequence"/>
</dbReference>
<evidence type="ECO:0000313" key="3">
    <source>
        <dbReference type="Proteomes" id="UP000177434"/>
    </source>
</evidence>
<name>A0A1F4UGM6_9BACT</name>
<dbReference type="Gene3D" id="3.40.50.150">
    <property type="entry name" value="Vaccinia Virus protein VP39"/>
    <property type="match status" value="1"/>
</dbReference>
<dbReference type="PANTHER" id="PTHR14911:SF13">
    <property type="entry name" value="TRNA (GUANINE(6)-N2)-METHYLTRANSFERASE THUMP3"/>
    <property type="match status" value="1"/>
</dbReference>
<dbReference type="CDD" id="cd02440">
    <property type="entry name" value="AdoMet_MTases"/>
    <property type="match status" value="1"/>
</dbReference>
<gene>
    <name evidence="2" type="ORF">A2400_00835</name>
</gene>